<reference evidence="2" key="1">
    <citation type="journal article" date="2020" name="New Phytol.">
        <title>Comparative genomics reveals dynamic genome evolution in host specialist ectomycorrhizal fungi.</title>
        <authorList>
            <person name="Lofgren L.A."/>
            <person name="Nguyen N.H."/>
            <person name="Vilgalys R."/>
            <person name="Ruytinx J."/>
            <person name="Liao H.L."/>
            <person name="Branco S."/>
            <person name="Kuo A."/>
            <person name="LaButti K."/>
            <person name="Lipzen A."/>
            <person name="Andreopoulos W."/>
            <person name="Pangilinan J."/>
            <person name="Riley R."/>
            <person name="Hundley H."/>
            <person name="Na H."/>
            <person name="Barry K."/>
            <person name="Grigoriev I.V."/>
            <person name="Stajich J.E."/>
            <person name="Kennedy P.G."/>
        </authorList>
    </citation>
    <scope>NUCLEOTIDE SEQUENCE</scope>
    <source>
        <strain evidence="2">S12</strain>
    </source>
</reference>
<dbReference type="GeneID" id="64600591"/>
<dbReference type="InterPro" id="IPR038511">
    <property type="entry name" value="TAP42/TAP46-like_sf"/>
</dbReference>
<dbReference type="PANTHER" id="PTHR10933:SF9">
    <property type="entry name" value="IMMUNOGLOBULIN-BINDING PROTEIN 1"/>
    <property type="match status" value="1"/>
</dbReference>
<dbReference type="AlphaFoldDB" id="A0A9P7DFM1"/>
<dbReference type="RefSeq" id="XP_041158885.1">
    <property type="nucleotide sequence ID" value="XM_041306827.1"/>
</dbReference>
<dbReference type="Proteomes" id="UP000719766">
    <property type="component" value="Unassembled WGS sequence"/>
</dbReference>
<feature type="compositionally biased region" description="Polar residues" evidence="1">
    <location>
        <begin position="356"/>
        <end position="369"/>
    </location>
</feature>
<dbReference type="GO" id="GO:0009966">
    <property type="term" value="P:regulation of signal transduction"/>
    <property type="evidence" value="ECO:0007669"/>
    <property type="project" value="InterPro"/>
</dbReference>
<feature type="compositionally biased region" description="Basic and acidic residues" evidence="1">
    <location>
        <begin position="380"/>
        <end position="391"/>
    </location>
</feature>
<evidence type="ECO:0000256" key="1">
    <source>
        <dbReference type="SAM" id="MobiDB-lite"/>
    </source>
</evidence>
<dbReference type="Pfam" id="PF04177">
    <property type="entry name" value="TAP42"/>
    <property type="match status" value="1"/>
</dbReference>
<dbReference type="InterPro" id="IPR007304">
    <property type="entry name" value="TAP46-like"/>
</dbReference>
<feature type="compositionally biased region" description="Pro residues" evidence="1">
    <location>
        <begin position="257"/>
        <end position="266"/>
    </location>
</feature>
<organism evidence="2 3">
    <name type="scientific">Suillus plorans</name>
    <dbReference type="NCBI Taxonomy" id="116603"/>
    <lineage>
        <taxon>Eukaryota</taxon>
        <taxon>Fungi</taxon>
        <taxon>Dikarya</taxon>
        <taxon>Basidiomycota</taxon>
        <taxon>Agaricomycotina</taxon>
        <taxon>Agaricomycetes</taxon>
        <taxon>Agaricomycetidae</taxon>
        <taxon>Boletales</taxon>
        <taxon>Suillineae</taxon>
        <taxon>Suillaceae</taxon>
        <taxon>Suillus</taxon>
    </lineage>
</organism>
<accession>A0A9P7DFM1</accession>
<dbReference type="GO" id="GO:0005829">
    <property type="term" value="C:cytosol"/>
    <property type="evidence" value="ECO:0007669"/>
    <property type="project" value="TreeGrafter"/>
</dbReference>
<sequence length="410" mass="46247">MTSTLPLPTLFSRALATASKAANLPTIEDETQVHFHLGPHAVSRLYDNTTKELIQSAVTDLKELDRRVAALSLFSSNDVLEDISTRNLVYLFARYVLAEVQNRMKTTDRDERITVLKKTQVHLRSFIHDLDNYCLVPEVDRALYAQSASSIKDAAKRREVKIKQFKAEKDLRARIEAVRKRRKQIPIGDLSQSDFDLIRSLLPSTVTAQASDEDEEDDSETDEILREAVLLLLRLNYSQAYSQLESMDQELELLRIAPPPPRPGPPSDDRKNKLKDQDDMWKLDTKSSVGESGPLLDSSGKPLRPFTILPAGGSDRIRLQSQVFGPDHRLPTMSIDEYLRIEQERGNILTGGGPQSEEQPTSSEQLTMDSETDGTIFGETKLEEKRQKDEQWAQFKDANPRGAGNTMNRG</sequence>
<comment type="caution">
    <text evidence="2">The sequence shown here is derived from an EMBL/GenBank/DDBJ whole genome shotgun (WGS) entry which is preliminary data.</text>
</comment>
<gene>
    <name evidence="2" type="ORF">HD556DRAFT_1444742</name>
</gene>
<dbReference type="PANTHER" id="PTHR10933">
    <property type="entry name" value="IMMUNOGLOBULIN-BINDING PROTEIN 1"/>
    <property type="match status" value="1"/>
</dbReference>
<evidence type="ECO:0000313" key="2">
    <source>
        <dbReference type="EMBL" id="KAG1792217.1"/>
    </source>
</evidence>
<feature type="region of interest" description="Disordered" evidence="1">
    <location>
        <begin position="347"/>
        <end position="410"/>
    </location>
</feature>
<feature type="region of interest" description="Disordered" evidence="1">
    <location>
        <begin position="255"/>
        <end position="311"/>
    </location>
</feature>
<keyword evidence="3" id="KW-1185">Reference proteome</keyword>
<dbReference type="EMBL" id="JABBWE010000038">
    <property type="protein sequence ID" value="KAG1792217.1"/>
    <property type="molecule type" value="Genomic_DNA"/>
</dbReference>
<evidence type="ECO:0000313" key="3">
    <source>
        <dbReference type="Proteomes" id="UP000719766"/>
    </source>
</evidence>
<dbReference type="OrthoDB" id="10261753at2759"/>
<dbReference type="GO" id="GO:0051721">
    <property type="term" value="F:protein phosphatase 2A binding"/>
    <property type="evidence" value="ECO:0007669"/>
    <property type="project" value="TreeGrafter"/>
</dbReference>
<dbReference type="Gene3D" id="1.25.40.540">
    <property type="entry name" value="TAP42-like family"/>
    <property type="match status" value="1"/>
</dbReference>
<dbReference type="GO" id="GO:0035303">
    <property type="term" value="P:regulation of dephosphorylation"/>
    <property type="evidence" value="ECO:0007669"/>
    <property type="project" value="TreeGrafter"/>
</dbReference>
<feature type="compositionally biased region" description="Basic and acidic residues" evidence="1">
    <location>
        <begin position="267"/>
        <end position="285"/>
    </location>
</feature>
<proteinExistence type="predicted"/>
<protein>
    <submittedName>
        <fullName evidence="2">TAP42-like protein</fullName>
    </submittedName>
</protein>
<name>A0A9P7DFM1_9AGAM</name>